<dbReference type="PROSITE" id="PS50835">
    <property type="entry name" value="IG_LIKE"/>
    <property type="match status" value="1"/>
</dbReference>
<dbReference type="OrthoDB" id="5950222at2759"/>
<accession>A0A3P6RYH4</accession>
<dbReference type="SUPFAM" id="SSF48726">
    <property type="entry name" value="Immunoglobulin"/>
    <property type="match status" value="1"/>
</dbReference>
<dbReference type="InterPro" id="IPR036179">
    <property type="entry name" value="Ig-like_dom_sf"/>
</dbReference>
<evidence type="ECO:0000313" key="2">
    <source>
        <dbReference type="EMBL" id="VDK64777.1"/>
    </source>
</evidence>
<reference evidence="2 3" key="1">
    <citation type="submission" date="2018-11" db="EMBL/GenBank/DDBJ databases">
        <authorList>
            <consortium name="Pathogen Informatics"/>
        </authorList>
    </citation>
    <scope>NUCLEOTIDE SEQUENCE [LARGE SCALE GENOMIC DNA]</scope>
</reference>
<name>A0A3P6RYH4_ANISI</name>
<proteinExistence type="predicted"/>
<sequence length="63" mass="7243">MPCEAEGYPPPQITWTKKFLKMNHSARPVVAQAAREVIEVIKNESAVFKCPIKDRRFIGQISW</sequence>
<dbReference type="Proteomes" id="UP000267096">
    <property type="component" value="Unassembled WGS sequence"/>
</dbReference>
<gene>
    <name evidence="2" type="ORF">ASIM_LOCUS18430</name>
</gene>
<feature type="domain" description="Ig-like" evidence="1">
    <location>
        <begin position="1"/>
        <end position="63"/>
    </location>
</feature>
<keyword evidence="3" id="KW-1185">Reference proteome</keyword>
<protein>
    <recommendedName>
        <fullName evidence="1">Ig-like domain-containing protein</fullName>
    </recommendedName>
</protein>
<evidence type="ECO:0000259" key="1">
    <source>
        <dbReference type="PROSITE" id="PS50835"/>
    </source>
</evidence>
<dbReference type="InterPro" id="IPR013783">
    <property type="entry name" value="Ig-like_fold"/>
</dbReference>
<dbReference type="Gene3D" id="2.60.40.10">
    <property type="entry name" value="Immunoglobulins"/>
    <property type="match status" value="1"/>
</dbReference>
<dbReference type="InterPro" id="IPR007110">
    <property type="entry name" value="Ig-like_dom"/>
</dbReference>
<dbReference type="EMBL" id="UYRR01035504">
    <property type="protein sequence ID" value="VDK64777.1"/>
    <property type="molecule type" value="Genomic_DNA"/>
</dbReference>
<dbReference type="AlphaFoldDB" id="A0A3P6RYH4"/>
<organism evidence="2 3">
    <name type="scientific">Anisakis simplex</name>
    <name type="common">Herring worm</name>
    <dbReference type="NCBI Taxonomy" id="6269"/>
    <lineage>
        <taxon>Eukaryota</taxon>
        <taxon>Metazoa</taxon>
        <taxon>Ecdysozoa</taxon>
        <taxon>Nematoda</taxon>
        <taxon>Chromadorea</taxon>
        <taxon>Rhabditida</taxon>
        <taxon>Spirurina</taxon>
        <taxon>Ascaridomorpha</taxon>
        <taxon>Ascaridoidea</taxon>
        <taxon>Anisakidae</taxon>
        <taxon>Anisakis</taxon>
        <taxon>Anisakis simplex complex</taxon>
    </lineage>
</organism>
<evidence type="ECO:0000313" key="3">
    <source>
        <dbReference type="Proteomes" id="UP000267096"/>
    </source>
</evidence>